<evidence type="ECO:0000313" key="4">
    <source>
        <dbReference type="Proteomes" id="UP000253345"/>
    </source>
</evidence>
<proteinExistence type="predicted"/>
<dbReference type="CDD" id="cd03468">
    <property type="entry name" value="PolY_like"/>
    <property type="match status" value="1"/>
</dbReference>
<accession>A0A368Z8Z4</accession>
<name>A0A368Z8Z4_9RHOB</name>
<sequence>MPHLAIESWQRRAAARGDPWPEEAPLALATPGPHGPVIHAANRAALAAGARLRARVTDIRAICPDLRVTDAEPAGDAALLSRLAFWARRWGPYSAPDGDDGIVLDTTGAAHLFGGEAGMLADIQTRLALAGHAARLALAPTRGAAWAMARLGPERAICSGAPLPALAPLPVAGLRLSDETLLLLRRLGLKTIGDLAAIPRLSLMRRFARMIPADNPLLRLDQALGHLAEPLDAPEPEPEFLAEARLAEPVMDPTDWLPGLIGDLCARMAAADRGCRRLCLSVFRVDGERRDIRAAMAAPSREAGHLLRLFDGKLERLDPGYGFDLIRLSAEAVEPLAQAQPGLDGSRAEALELARLVDRLTARFGAHALSRPEPQESHVPERAETPAPPLATRPAPPPRPDRPLRLLTPPEEIRVLYAIPEGPPAQFIWRRQTLRVARHAGPERIAPEWWRDRPGTRLRDYFRVEDPSGLRLWIYREGLVHDGRGGAPRWFLHGIFA</sequence>
<gene>
    <name evidence="3" type="ORF">DFP89_101360</name>
</gene>
<feature type="region of interest" description="Disordered" evidence="2">
    <location>
        <begin position="367"/>
        <end position="404"/>
    </location>
</feature>
<evidence type="ECO:0000256" key="1">
    <source>
        <dbReference type="ARBA" id="ARBA00022763"/>
    </source>
</evidence>
<dbReference type="PANTHER" id="PTHR35369">
    <property type="entry name" value="BLR3025 PROTEIN-RELATED"/>
    <property type="match status" value="1"/>
</dbReference>
<evidence type="ECO:0000256" key="2">
    <source>
        <dbReference type="SAM" id="MobiDB-lite"/>
    </source>
</evidence>
<reference evidence="3 4" key="1">
    <citation type="submission" date="2018-07" db="EMBL/GenBank/DDBJ databases">
        <title>Genomic Encyclopedia of Type Strains, Phase III (KMG-III): the genomes of soil and plant-associated and newly described type strains.</title>
        <authorList>
            <person name="Whitman W."/>
        </authorList>
    </citation>
    <scope>NUCLEOTIDE SEQUENCE [LARGE SCALE GENOMIC DNA]</scope>
    <source>
        <strain evidence="3 4">CECT 8525</strain>
    </source>
</reference>
<feature type="compositionally biased region" description="Basic and acidic residues" evidence="2">
    <location>
        <begin position="373"/>
        <end position="384"/>
    </location>
</feature>
<dbReference type="PANTHER" id="PTHR35369:SF2">
    <property type="entry name" value="BLR3025 PROTEIN"/>
    <property type="match status" value="1"/>
</dbReference>
<feature type="compositionally biased region" description="Pro residues" evidence="2">
    <location>
        <begin position="386"/>
        <end position="398"/>
    </location>
</feature>
<keyword evidence="4" id="KW-1185">Reference proteome</keyword>
<dbReference type="SUPFAM" id="SSF56672">
    <property type="entry name" value="DNA/RNA polymerases"/>
    <property type="match status" value="1"/>
</dbReference>
<dbReference type="EMBL" id="QPJL01000001">
    <property type="protein sequence ID" value="RCW88922.1"/>
    <property type="molecule type" value="Genomic_DNA"/>
</dbReference>
<dbReference type="InterPro" id="IPR050356">
    <property type="entry name" value="SulA_CellDiv_inhibitor"/>
</dbReference>
<dbReference type="Proteomes" id="UP000253345">
    <property type="component" value="Unassembled WGS sequence"/>
</dbReference>
<comment type="caution">
    <text evidence="3">The sequence shown here is derived from an EMBL/GenBank/DDBJ whole genome shotgun (WGS) entry which is preliminary data.</text>
</comment>
<dbReference type="AlphaFoldDB" id="A0A368Z8Z4"/>
<dbReference type="InterPro" id="IPR043502">
    <property type="entry name" value="DNA/RNA_pol_sf"/>
</dbReference>
<keyword evidence="1" id="KW-0227">DNA damage</keyword>
<dbReference type="GO" id="GO:0006281">
    <property type="term" value="P:DNA repair"/>
    <property type="evidence" value="ECO:0007669"/>
    <property type="project" value="TreeGrafter"/>
</dbReference>
<protein>
    <submittedName>
        <fullName evidence="3">Protein ImuB</fullName>
    </submittedName>
</protein>
<evidence type="ECO:0000313" key="3">
    <source>
        <dbReference type="EMBL" id="RCW88922.1"/>
    </source>
</evidence>
<organism evidence="3 4">
    <name type="scientific">Paracoccus lutimaris</name>
    <dbReference type="NCBI Taxonomy" id="1490030"/>
    <lineage>
        <taxon>Bacteria</taxon>
        <taxon>Pseudomonadati</taxon>
        <taxon>Pseudomonadota</taxon>
        <taxon>Alphaproteobacteria</taxon>
        <taxon>Rhodobacterales</taxon>
        <taxon>Paracoccaceae</taxon>
        <taxon>Paracoccus</taxon>
    </lineage>
</organism>